<dbReference type="GO" id="GO:0006772">
    <property type="term" value="P:thiamine metabolic process"/>
    <property type="evidence" value="ECO:0007669"/>
    <property type="project" value="UniProtKB-UniRule"/>
</dbReference>
<comment type="caution">
    <text evidence="7">The sequence shown here is derived from an EMBL/GenBank/DDBJ whole genome shotgun (WGS) entry which is preliminary data.</text>
</comment>
<protein>
    <recommendedName>
        <fullName evidence="5">Thiamine diphosphokinase</fullName>
        <ecNumber evidence="5">2.7.6.2</ecNumber>
    </recommendedName>
</protein>
<accession>A0A101CYK6</accession>
<dbReference type="SUPFAM" id="SSF63999">
    <property type="entry name" value="Thiamin pyrophosphokinase, catalytic domain"/>
    <property type="match status" value="1"/>
</dbReference>
<dbReference type="STRING" id="1685379.AVO45_01155"/>
<dbReference type="GO" id="GO:0004788">
    <property type="term" value="F:thiamine diphosphokinase activity"/>
    <property type="evidence" value="ECO:0007669"/>
    <property type="project" value="UniProtKB-UniRule"/>
</dbReference>
<keyword evidence="3 7" id="KW-0418">Kinase</keyword>
<dbReference type="Pfam" id="PF04265">
    <property type="entry name" value="TPK_B1_binding"/>
    <property type="match status" value="1"/>
</dbReference>
<dbReference type="EC" id="2.7.6.2" evidence="5"/>
<dbReference type="SMART" id="SM00983">
    <property type="entry name" value="TPK_B1_binding"/>
    <property type="match status" value="1"/>
</dbReference>
<dbReference type="NCBIfam" id="TIGR01378">
    <property type="entry name" value="thi_PPkinase"/>
    <property type="match status" value="1"/>
</dbReference>
<evidence type="ECO:0000256" key="4">
    <source>
        <dbReference type="ARBA" id="ARBA00022840"/>
    </source>
</evidence>
<keyword evidence="1" id="KW-0808">Transferase</keyword>
<evidence type="ECO:0000313" key="7">
    <source>
        <dbReference type="EMBL" id="KUJ85629.1"/>
    </source>
</evidence>
<dbReference type="EMBL" id="LQBQ01000001">
    <property type="protein sequence ID" value="KUJ85629.1"/>
    <property type="molecule type" value="Genomic_DNA"/>
</dbReference>
<reference evidence="7 8" key="1">
    <citation type="submission" date="2015-12" db="EMBL/GenBank/DDBJ databases">
        <authorList>
            <person name="Shamseldin A."/>
            <person name="Moawad H."/>
            <person name="Abd El-Rahim W.M."/>
            <person name="Sadowsky M.J."/>
        </authorList>
    </citation>
    <scope>NUCLEOTIDE SEQUENCE [LARGE SCALE GENOMIC DNA]</scope>
    <source>
        <strain evidence="7 8">ZGT118</strain>
    </source>
</reference>
<dbReference type="InterPro" id="IPR007373">
    <property type="entry name" value="Thiamin_PyroPKinase_B1-bd"/>
</dbReference>
<sequence length="242" mass="26246">MCLKPENVTNVSKNNVIVRSEKPITLVGGGEIGPDDLNMTLNSANLLVAADGGAHAVLASGRMPDVVIGDFDSLQPGEMHQIPQERLFPIREQDTTDFDKALRNVAAPLVFGVGFTGARVDHQLAVFSSMIRWRDRPCLILGEREVIFHAPPWIRLPVEPGSVVSLFPMRRVTGRSEGLEWPIDGLVLEPDGMIGTSNRALGEMVLEVDGPGLLVMVPREALGLVTQAFLTGQAGRWPARAE</sequence>
<keyword evidence="8" id="KW-1185">Reference proteome</keyword>
<name>A0A101CYK6_9RHOB</name>
<dbReference type="Pfam" id="PF04263">
    <property type="entry name" value="TPK_catalytic"/>
    <property type="match status" value="1"/>
</dbReference>
<dbReference type="GO" id="GO:0009229">
    <property type="term" value="P:thiamine diphosphate biosynthetic process"/>
    <property type="evidence" value="ECO:0007669"/>
    <property type="project" value="InterPro"/>
</dbReference>
<feature type="domain" description="Thiamin pyrophosphokinase thiamin-binding" evidence="6">
    <location>
        <begin position="142"/>
        <end position="215"/>
    </location>
</feature>
<proteinExistence type="predicted"/>
<evidence type="ECO:0000256" key="2">
    <source>
        <dbReference type="ARBA" id="ARBA00022741"/>
    </source>
</evidence>
<evidence type="ECO:0000259" key="6">
    <source>
        <dbReference type="SMART" id="SM00983"/>
    </source>
</evidence>
<dbReference type="SUPFAM" id="SSF63862">
    <property type="entry name" value="Thiamin pyrophosphokinase, substrate-binding domain"/>
    <property type="match status" value="1"/>
</dbReference>
<gene>
    <name evidence="7" type="ORF">AVO45_01155</name>
</gene>
<dbReference type="CDD" id="cd07995">
    <property type="entry name" value="TPK"/>
    <property type="match status" value="1"/>
</dbReference>
<evidence type="ECO:0000256" key="1">
    <source>
        <dbReference type="ARBA" id="ARBA00022679"/>
    </source>
</evidence>
<dbReference type="InterPro" id="IPR006282">
    <property type="entry name" value="Thi_PPkinase"/>
</dbReference>
<dbReference type="InterPro" id="IPR007371">
    <property type="entry name" value="TPK_catalytic"/>
</dbReference>
<evidence type="ECO:0000256" key="5">
    <source>
        <dbReference type="NCBIfam" id="TIGR01378"/>
    </source>
</evidence>
<dbReference type="Proteomes" id="UP000053791">
    <property type="component" value="Unassembled WGS sequence"/>
</dbReference>
<dbReference type="InterPro" id="IPR036759">
    <property type="entry name" value="TPK_catalytic_sf"/>
</dbReference>
<organism evidence="7 8">
    <name type="scientific">Ruegeria marisrubri</name>
    <dbReference type="NCBI Taxonomy" id="1685379"/>
    <lineage>
        <taxon>Bacteria</taxon>
        <taxon>Pseudomonadati</taxon>
        <taxon>Pseudomonadota</taxon>
        <taxon>Alphaproteobacteria</taxon>
        <taxon>Rhodobacterales</taxon>
        <taxon>Roseobacteraceae</taxon>
        <taxon>Ruegeria</taxon>
    </lineage>
</organism>
<keyword evidence="2" id="KW-0547">Nucleotide-binding</keyword>
<dbReference type="GO" id="GO:0030975">
    <property type="term" value="F:thiamine binding"/>
    <property type="evidence" value="ECO:0007669"/>
    <property type="project" value="InterPro"/>
</dbReference>
<dbReference type="GO" id="GO:0016301">
    <property type="term" value="F:kinase activity"/>
    <property type="evidence" value="ECO:0007669"/>
    <property type="project" value="UniProtKB-KW"/>
</dbReference>
<dbReference type="GO" id="GO:0005524">
    <property type="term" value="F:ATP binding"/>
    <property type="evidence" value="ECO:0007669"/>
    <property type="project" value="UniProtKB-KW"/>
</dbReference>
<dbReference type="PANTHER" id="PTHR41299:SF1">
    <property type="entry name" value="THIAMINE PYROPHOSPHOKINASE"/>
    <property type="match status" value="1"/>
</dbReference>
<dbReference type="PANTHER" id="PTHR41299">
    <property type="entry name" value="THIAMINE PYROPHOSPHOKINASE"/>
    <property type="match status" value="1"/>
</dbReference>
<dbReference type="OrthoDB" id="7057856at2"/>
<dbReference type="AlphaFoldDB" id="A0A101CYK6"/>
<keyword evidence="4" id="KW-0067">ATP-binding</keyword>
<dbReference type="Gene3D" id="3.40.50.10240">
    <property type="entry name" value="Thiamin pyrophosphokinase, catalytic domain"/>
    <property type="match status" value="1"/>
</dbReference>
<dbReference type="InterPro" id="IPR036371">
    <property type="entry name" value="TPK_B1-bd_sf"/>
</dbReference>
<dbReference type="InterPro" id="IPR053149">
    <property type="entry name" value="TPK"/>
</dbReference>
<evidence type="ECO:0000313" key="8">
    <source>
        <dbReference type="Proteomes" id="UP000053791"/>
    </source>
</evidence>
<dbReference type="RefSeq" id="WP_068343553.1">
    <property type="nucleotide sequence ID" value="NZ_LQBQ01000001.1"/>
</dbReference>
<evidence type="ECO:0000256" key="3">
    <source>
        <dbReference type="ARBA" id="ARBA00022777"/>
    </source>
</evidence>